<dbReference type="GO" id="GO:0003735">
    <property type="term" value="F:structural constituent of ribosome"/>
    <property type="evidence" value="ECO:0007669"/>
    <property type="project" value="InterPro"/>
</dbReference>
<dbReference type="OrthoDB" id="274752at2759"/>
<organism evidence="5 6">
    <name type="scientific">Sphaceloma murrayae</name>
    <dbReference type="NCBI Taxonomy" id="2082308"/>
    <lineage>
        <taxon>Eukaryota</taxon>
        <taxon>Fungi</taxon>
        <taxon>Dikarya</taxon>
        <taxon>Ascomycota</taxon>
        <taxon>Pezizomycotina</taxon>
        <taxon>Dothideomycetes</taxon>
        <taxon>Dothideomycetidae</taxon>
        <taxon>Myriangiales</taxon>
        <taxon>Elsinoaceae</taxon>
        <taxon>Sphaceloma</taxon>
    </lineage>
</organism>
<dbReference type="Pfam" id="PF00366">
    <property type="entry name" value="Ribosomal_S17"/>
    <property type="match status" value="1"/>
</dbReference>
<comment type="similarity">
    <text evidence="1">Belongs to the universal ribosomal protein uS17 family.</text>
</comment>
<dbReference type="GO" id="GO:1990904">
    <property type="term" value="C:ribonucleoprotein complex"/>
    <property type="evidence" value="ECO:0007669"/>
    <property type="project" value="UniProtKB-KW"/>
</dbReference>
<feature type="compositionally biased region" description="Basic and acidic residues" evidence="4">
    <location>
        <begin position="180"/>
        <end position="208"/>
    </location>
</feature>
<name>A0A2K1QLR4_9PEZI</name>
<keyword evidence="3" id="KW-0687">Ribonucleoprotein</keyword>
<proteinExistence type="inferred from homology"/>
<sequence>MATIPTPCSRMALSVARSQCPRPAILAWRNSRRFLATTVNTSPAAPSEPLAASLLSKFPKGPPTSQSQGTKSPQKTQQHKKPTKSPTMTGKVTSVGLMPKTVRVDRSVQEWHRYLRKYYKATKHYLVHDPANSLRMGDVISFGPLPGRTGDNVSNVVREILVPFGQEIGERPPVPTLEMLEEHQERQRSEKRERRETRRKAEAGDQEAKMKVIKEGIAVRDFETGKGKAKTVTKILQRDMVTAKR</sequence>
<gene>
    <name evidence="5" type="ORF">CAC42_4495</name>
</gene>
<evidence type="ECO:0000256" key="1">
    <source>
        <dbReference type="ARBA" id="ARBA00010254"/>
    </source>
</evidence>
<dbReference type="GO" id="GO:0006412">
    <property type="term" value="P:translation"/>
    <property type="evidence" value="ECO:0007669"/>
    <property type="project" value="InterPro"/>
</dbReference>
<evidence type="ECO:0008006" key="7">
    <source>
        <dbReference type="Google" id="ProtNLM"/>
    </source>
</evidence>
<evidence type="ECO:0000256" key="2">
    <source>
        <dbReference type="ARBA" id="ARBA00022980"/>
    </source>
</evidence>
<feature type="region of interest" description="Disordered" evidence="4">
    <location>
        <begin position="54"/>
        <end position="93"/>
    </location>
</feature>
<dbReference type="AlphaFoldDB" id="A0A2K1QLR4"/>
<evidence type="ECO:0000313" key="6">
    <source>
        <dbReference type="Proteomes" id="UP000243797"/>
    </source>
</evidence>
<evidence type="ECO:0000256" key="3">
    <source>
        <dbReference type="ARBA" id="ARBA00023274"/>
    </source>
</evidence>
<dbReference type="GO" id="GO:0005840">
    <property type="term" value="C:ribosome"/>
    <property type="evidence" value="ECO:0007669"/>
    <property type="project" value="UniProtKB-KW"/>
</dbReference>
<dbReference type="STRING" id="2082308.A0A2K1QLR4"/>
<feature type="region of interest" description="Disordered" evidence="4">
    <location>
        <begin position="171"/>
        <end position="208"/>
    </location>
</feature>
<keyword evidence="2" id="KW-0689">Ribosomal protein</keyword>
<evidence type="ECO:0000256" key="4">
    <source>
        <dbReference type="SAM" id="MobiDB-lite"/>
    </source>
</evidence>
<dbReference type="Gene3D" id="2.40.50.140">
    <property type="entry name" value="Nucleic acid-binding proteins"/>
    <property type="match status" value="1"/>
</dbReference>
<dbReference type="EMBL" id="NKHZ01000060">
    <property type="protein sequence ID" value="PNS16094.1"/>
    <property type="molecule type" value="Genomic_DNA"/>
</dbReference>
<keyword evidence="6" id="KW-1185">Reference proteome</keyword>
<dbReference type="Proteomes" id="UP000243797">
    <property type="component" value="Unassembled WGS sequence"/>
</dbReference>
<accession>A0A2K1QLR4</accession>
<comment type="caution">
    <text evidence="5">The sequence shown here is derived from an EMBL/GenBank/DDBJ whole genome shotgun (WGS) entry which is preliminary data.</text>
</comment>
<dbReference type="InParanoid" id="A0A2K1QLR4"/>
<dbReference type="InterPro" id="IPR000266">
    <property type="entry name" value="Ribosomal_uS17"/>
</dbReference>
<evidence type="ECO:0000313" key="5">
    <source>
        <dbReference type="EMBL" id="PNS16094.1"/>
    </source>
</evidence>
<dbReference type="SUPFAM" id="SSF50249">
    <property type="entry name" value="Nucleic acid-binding proteins"/>
    <property type="match status" value="1"/>
</dbReference>
<protein>
    <recommendedName>
        <fullName evidence="7">Ribosomal protein S17</fullName>
    </recommendedName>
</protein>
<reference evidence="5 6" key="1">
    <citation type="submission" date="2017-06" db="EMBL/GenBank/DDBJ databases">
        <title>Draft genome sequence of a variant of Elsinoe murrayae.</title>
        <authorList>
            <person name="Cheng Q."/>
        </authorList>
    </citation>
    <scope>NUCLEOTIDE SEQUENCE [LARGE SCALE GENOMIC DNA]</scope>
    <source>
        <strain evidence="5 6">CQ-2017a</strain>
    </source>
</reference>
<dbReference type="InterPro" id="IPR012340">
    <property type="entry name" value="NA-bd_OB-fold"/>
</dbReference>